<protein>
    <submittedName>
        <fullName evidence="1">Flagellar filament outer layer protein Flaa domain protein</fullName>
    </submittedName>
</protein>
<dbReference type="Proteomes" id="UP000245133">
    <property type="component" value="Unassembled WGS sequence"/>
</dbReference>
<accession>A0A2P2E1M3</accession>
<gene>
    <name evidence="1" type="ORF">LPTSP4_23080</name>
</gene>
<keyword evidence="2" id="KW-1185">Reference proteome</keyword>
<comment type="caution">
    <text evidence="1">The sequence shown here is derived from an EMBL/GenBank/DDBJ whole genome shotgun (WGS) entry which is preliminary data.</text>
</comment>
<evidence type="ECO:0000313" key="2">
    <source>
        <dbReference type="Proteomes" id="UP000245133"/>
    </source>
</evidence>
<evidence type="ECO:0000313" key="1">
    <source>
        <dbReference type="EMBL" id="GBF50781.1"/>
    </source>
</evidence>
<proteinExistence type="predicted"/>
<dbReference type="AlphaFoldDB" id="A0A2P2E1M3"/>
<dbReference type="EMBL" id="BFBB01000007">
    <property type="protein sequence ID" value="GBF50781.1"/>
    <property type="molecule type" value="Genomic_DNA"/>
</dbReference>
<name>A0A2P2E1M3_9LEPT</name>
<sequence>MADLSLSRNITAPIPESRQSLVIRIPKAANYPFAFYFPEPLVLRGFVREIKVPLYSSQSLGNITMIVEDQYFETKQIMVSSLNFRGWKVCSISFAQVMEQNDRIFQRSANMRILGFYYLPNEENAKNQEVLIAIDDISAVVRDKYRPLRDKGILLEE</sequence>
<organism evidence="1 2">
    <name type="scientific">Leptospira ryugenii</name>
    <dbReference type="NCBI Taxonomy" id="1917863"/>
    <lineage>
        <taxon>Bacteria</taxon>
        <taxon>Pseudomonadati</taxon>
        <taxon>Spirochaetota</taxon>
        <taxon>Spirochaetia</taxon>
        <taxon>Leptospirales</taxon>
        <taxon>Leptospiraceae</taxon>
        <taxon>Leptospira</taxon>
    </lineage>
</organism>
<reference evidence="1 2" key="1">
    <citation type="submission" date="2018-02" db="EMBL/GenBank/DDBJ databases">
        <title>Novel Leptospira species isolated from soil and water in Japan.</title>
        <authorList>
            <person name="Nakao R."/>
            <person name="Masuzawa T."/>
        </authorList>
    </citation>
    <scope>NUCLEOTIDE SEQUENCE [LARGE SCALE GENOMIC DNA]</scope>
    <source>
        <strain evidence="1 2">YH101</strain>
    </source>
</reference>
<keyword evidence="1" id="KW-0282">Flagellum</keyword>
<keyword evidence="1" id="KW-0966">Cell projection</keyword>
<dbReference type="RefSeq" id="WP_244594376.1">
    <property type="nucleotide sequence ID" value="NZ_BFBB01000007.1"/>
</dbReference>
<keyword evidence="1" id="KW-0969">Cilium</keyword>